<dbReference type="RefSeq" id="WP_092542458.1">
    <property type="nucleotide sequence ID" value="NZ_FOKV01000004.1"/>
</dbReference>
<dbReference type="EMBL" id="FOKV01000004">
    <property type="protein sequence ID" value="SFC39402.1"/>
    <property type="molecule type" value="Genomic_DNA"/>
</dbReference>
<sequence length="150" mass="17481">MEKLNGASIGDLIVGVVFDDVALRIDSFYKLLNHDYIKKAIVKFLDPKADHDFSNIYFIDHSYVMIGNIFDYYILSYEKPKPEFIEKIKSGKENGYYGNVNFVILDGAWNIEGLNCIKLDYQKIEDDLVDQGFQSDDIFWYCVKYISNKE</sequence>
<dbReference type="STRING" id="1334022.SAMN04487907_10454"/>
<dbReference type="OrthoDB" id="9825099at2"/>
<dbReference type="AlphaFoldDB" id="A0A1I1IUK6"/>
<evidence type="ECO:0000313" key="1">
    <source>
        <dbReference type="EMBL" id="SFC39402.1"/>
    </source>
</evidence>
<name>A0A1I1IUK6_9FLAO</name>
<organism evidence="1 2">
    <name type="scientific">Zunongwangia mangrovi</name>
    <dbReference type="NCBI Taxonomy" id="1334022"/>
    <lineage>
        <taxon>Bacteria</taxon>
        <taxon>Pseudomonadati</taxon>
        <taxon>Bacteroidota</taxon>
        <taxon>Flavobacteriia</taxon>
        <taxon>Flavobacteriales</taxon>
        <taxon>Flavobacteriaceae</taxon>
        <taxon>Zunongwangia</taxon>
    </lineage>
</organism>
<keyword evidence="2" id="KW-1185">Reference proteome</keyword>
<evidence type="ECO:0000313" key="2">
    <source>
        <dbReference type="Proteomes" id="UP000199438"/>
    </source>
</evidence>
<accession>A0A1I1IUK6</accession>
<dbReference type="Proteomes" id="UP000199438">
    <property type="component" value="Unassembled WGS sequence"/>
</dbReference>
<proteinExistence type="predicted"/>
<gene>
    <name evidence="1" type="ORF">SAMN04487907_10454</name>
</gene>
<protein>
    <submittedName>
        <fullName evidence="1">Uncharacterized protein</fullName>
    </submittedName>
</protein>
<reference evidence="2" key="1">
    <citation type="submission" date="2016-10" db="EMBL/GenBank/DDBJ databases">
        <authorList>
            <person name="Varghese N."/>
            <person name="Submissions S."/>
        </authorList>
    </citation>
    <scope>NUCLEOTIDE SEQUENCE [LARGE SCALE GENOMIC DNA]</scope>
    <source>
        <strain evidence="2">DSM 24499</strain>
    </source>
</reference>